<proteinExistence type="predicted"/>
<gene>
    <name evidence="3" type="primary">LOC105361836</name>
</gene>
<reference evidence="3" key="1">
    <citation type="submission" date="2025-08" db="UniProtKB">
        <authorList>
            <consortium name="RefSeq"/>
        </authorList>
    </citation>
    <scope>IDENTIFICATION</scope>
</reference>
<dbReference type="Proteomes" id="UP000695007">
    <property type="component" value="Unplaced"/>
</dbReference>
<dbReference type="AlphaFoldDB" id="A0AAJ6YG36"/>
<organism evidence="2 3">
    <name type="scientific">Ceratosolen solmsi marchali</name>
    <dbReference type="NCBI Taxonomy" id="326594"/>
    <lineage>
        <taxon>Eukaryota</taxon>
        <taxon>Metazoa</taxon>
        <taxon>Ecdysozoa</taxon>
        <taxon>Arthropoda</taxon>
        <taxon>Hexapoda</taxon>
        <taxon>Insecta</taxon>
        <taxon>Pterygota</taxon>
        <taxon>Neoptera</taxon>
        <taxon>Endopterygota</taxon>
        <taxon>Hymenoptera</taxon>
        <taxon>Apocrita</taxon>
        <taxon>Proctotrupomorpha</taxon>
        <taxon>Chalcidoidea</taxon>
        <taxon>Agaonidae</taxon>
        <taxon>Agaoninae</taxon>
        <taxon>Ceratosolen</taxon>
    </lineage>
</organism>
<dbReference type="RefSeq" id="XP_011497420.1">
    <property type="nucleotide sequence ID" value="XM_011499118.1"/>
</dbReference>
<evidence type="ECO:0000313" key="3">
    <source>
        <dbReference type="RefSeq" id="XP_011497420.1"/>
    </source>
</evidence>
<sequence length="121" mass="14075">MMDISAVHLAAISAEIALVLVMSQDDKVKNPQWSYWRNRVYISNPTIDKYRLPDSEMNDIRNQLLQKVMLSNDNKTDFYVVYKKYNSKRYGPVSNIIVTKTSSLFLQKITDPNYAAYPITF</sequence>
<evidence type="ECO:0000313" key="2">
    <source>
        <dbReference type="Proteomes" id="UP000695007"/>
    </source>
</evidence>
<protein>
    <submittedName>
        <fullName evidence="3">Uncharacterized protein LOC105361836</fullName>
    </submittedName>
</protein>
<dbReference type="GeneID" id="105361836"/>
<keyword evidence="2" id="KW-1185">Reference proteome</keyword>
<dbReference type="Gene3D" id="1.10.472.10">
    <property type="entry name" value="Cyclin-like"/>
    <property type="match status" value="1"/>
</dbReference>
<feature type="chain" id="PRO_5042484952" evidence="1">
    <location>
        <begin position="24"/>
        <end position="121"/>
    </location>
</feature>
<dbReference type="KEGG" id="csol:105361836"/>
<evidence type="ECO:0000256" key="1">
    <source>
        <dbReference type="SAM" id="SignalP"/>
    </source>
</evidence>
<keyword evidence="1" id="KW-0732">Signal</keyword>
<feature type="signal peptide" evidence="1">
    <location>
        <begin position="1"/>
        <end position="23"/>
    </location>
</feature>
<accession>A0AAJ6YG36</accession>
<name>A0AAJ6YG36_9HYME</name>